<dbReference type="EMBL" id="WJPO01000014">
    <property type="protein sequence ID" value="MRH21384.1"/>
    <property type="molecule type" value="Genomic_DNA"/>
</dbReference>
<dbReference type="RefSeq" id="WP_153748688.1">
    <property type="nucleotide sequence ID" value="NZ_BAAADI010000001.1"/>
</dbReference>
<evidence type="ECO:0000256" key="1">
    <source>
        <dbReference type="SAM" id="Phobius"/>
    </source>
</evidence>
<evidence type="ECO:0000313" key="3">
    <source>
        <dbReference type="Proteomes" id="UP000466730"/>
    </source>
</evidence>
<protein>
    <submittedName>
        <fullName evidence="2">Uncharacterized protein</fullName>
    </submittedName>
</protein>
<keyword evidence="1" id="KW-0472">Membrane</keyword>
<gene>
    <name evidence="2" type="ORF">GH815_10300</name>
</gene>
<sequence>MPADCPASNRAIFVDKRDALRDEALAASGWWILPMSFACLAAWIALAKWANVIASAQFG</sequence>
<keyword evidence="1" id="KW-1133">Transmembrane helix</keyword>
<keyword evidence="1" id="KW-0812">Transmembrane</keyword>
<organism evidence="2 3">
    <name type="scientific">Rhodovulum strictum</name>
    <dbReference type="NCBI Taxonomy" id="58314"/>
    <lineage>
        <taxon>Bacteria</taxon>
        <taxon>Pseudomonadati</taxon>
        <taxon>Pseudomonadota</taxon>
        <taxon>Alphaproteobacteria</taxon>
        <taxon>Rhodobacterales</taxon>
        <taxon>Paracoccaceae</taxon>
        <taxon>Rhodovulum</taxon>
    </lineage>
</organism>
<keyword evidence="3" id="KW-1185">Reference proteome</keyword>
<dbReference type="Proteomes" id="UP000466730">
    <property type="component" value="Unassembled WGS sequence"/>
</dbReference>
<reference evidence="2 3" key="1">
    <citation type="submission" date="2019-11" db="EMBL/GenBank/DDBJ databases">
        <title>Draft Whole-Genome sequence of the marine photosynthetic bacterium Rhodovulum strictum DSM 11289.</title>
        <authorList>
            <person name="Kyndt J.A."/>
            <person name="Meyer T.E."/>
        </authorList>
    </citation>
    <scope>NUCLEOTIDE SEQUENCE [LARGE SCALE GENOMIC DNA]</scope>
    <source>
        <strain evidence="2 3">DSM 11289</strain>
    </source>
</reference>
<dbReference type="AlphaFoldDB" id="A0A844BAE8"/>
<comment type="caution">
    <text evidence="2">The sequence shown here is derived from an EMBL/GenBank/DDBJ whole genome shotgun (WGS) entry which is preliminary data.</text>
</comment>
<accession>A0A844BAE8</accession>
<evidence type="ECO:0000313" key="2">
    <source>
        <dbReference type="EMBL" id="MRH21384.1"/>
    </source>
</evidence>
<proteinExistence type="predicted"/>
<name>A0A844BAE8_9RHOB</name>
<feature type="transmembrane region" description="Helical" evidence="1">
    <location>
        <begin position="30"/>
        <end position="50"/>
    </location>
</feature>